<evidence type="ECO:0000313" key="2">
    <source>
        <dbReference type="EMBL" id="GAA2220502.1"/>
    </source>
</evidence>
<feature type="region of interest" description="Disordered" evidence="1">
    <location>
        <begin position="1"/>
        <end position="27"/>
    </location>
</feature>
<name>A0ABN3D5H1_9ACTN</name>
<accession>A0ABN3D5H1</accession>
<evidence type="ECO:0000313" key="3">
    <source>
        <dbReference type="Proteomes" id="UP001501474"/>
    </source>
</evidence>
<gene>
    <name evidence="2" type="ORF">GCM10010104_07720</name>
</gene>
<sequence length="48" mass="5536">MVLLEEELPVLDDELDEPESEDDELEDEALDDFAAGELLDEEPRLSFR</sequence>
<dbReference type="Proteomes" id="UP001501474">
    <property type="component" value="Unassembled WGS sequence"/>
</dbReference>
<evidence type="ECO:0000256" key="1">
    <source>
        <dbReference type="SAM" id="MobiDB-lite"/>
    </source>
</evidence>
<reference evidence="2 3" key="1">
    <citation type="journal article" date="2019" name="Int. J. Syst. Evol. Microbiol.">
        <title>The Global Catalogue of Microorganisms (GCM) 10K type strain sequencing project: providing services to taxonomists for standard genome sequencing and annotation.</title>
        <authorList>
            <consortium name="The Broad Institute Genomics Platform"/>
            <consortium name="The Broad Institute Genome Sequencing Center for Infectious Disease"/>
            <person name="Wu L."/>
            <person name="Ma J."/>
        </authorList>
    </citation>
    <scope>NUCLEOTIDE SEQUENCE [LARGE SCALE GENOMIC DNA]</scope>
    <source>
        <strain evidence="2 3">JCM 3053</strain>
    </source>
</reference>
<evidence type="ECO:0008006" key="4">
    <source>
        <dbReference type="Google" id="ProtNLM"/>
    </source>
</evidence>
<comment type="caution">
    <text evidence="2">The sequence shown here is derived from an EMBL/GenBank/DDBJ whole genome shotgun (WGS) entry which is preliminary data.</text>
</comment>
<keyword evidence="3" id="KW-1185">Reference proteome</keyword>
<proteinExistence type="predicted"/>
<organism evidence="2 3">
    <name type="scientific">Streptomyces indiaensis</name>
    <dbReference type="NCBI Taxonomy" id="284033"/>
    <lineage>
        <taxon>Bacteria</taxon>
        <taxon>Bacillati</taxon>
        <taxon>Actinomycetota</taxon>
        <taxon>Actinomycetes</taxon>
        <taxon>Kitasatosporales</taxon>
        <taxon>Streptomycetaceae</taxon>
        <taxon>Streptomyces</taxon>
    </lineage>
</organism>
<dbReference type="EMBL" id="BAAART010000018">
    <property type="protein sequence ID" value="GAA2220502.1"/>
    <property type="molecule type" value="Genomic_DNA"/>
</dbReference>
<protein>
    <recommendedName>
        <fullName evidence="4">Segregation and condensation protein B</fullName>
    </recommendedName>
</protein>